<accession>A0A8S3ZI28</accession>
<dbReference type="OrthoDB" id="263481at2759"/>
<evidence type="ECO:0000256" key="1">
    <source>
        <dbReference type="SAM" id="MobiDB-lite"/>
    </source>
</evidence>
<feature type="compositionally biased region" description="Polar residues" evidence="1">
    <location>
        <begin position="74"/>
        <end position="89"/>
    </location>
</feature>
<dbReference type="Pfam" id="PF21381">
    <property type="entry name" value="MCLN_ECD"/>
    <property type="match status" value="1"/>
</dbReference>
<reference evidence="4" key="1">
    <citation type="submission" date="2021-04" db="EMBL/GenBank/DDBJ databases">
        <authorList>
            <consortium name="Molecular Ecology Group"/>
        </authorList>
    </citation>
    <scope>NUCLEOTIDE SEQUENCE</scope>
</reference>
<evidence type="ECO:0000256" key="2">
    <source>
        <dbReference type="SAM" id="Phobius"/>
    </source>
</evidence>
<feature type="region of interest" description="Disordered" evidence="1">
    <location>
        <begin position="38"/>
        <end position="89"/>
    </location>
</feature>
<keyword evidence="5" id="KW-1185">Reference proteome</keyword>
<dbReference type="Proteomes" id="UP000678393">
    <property type="component" value="Unassembled WGS sequence"/>
</dbReference>
<evidence type="ECO:0000259" key="3">
    <source>
        <dbReference type="Pfam" id="PF21381"/>
    </source>
</evidence>
<evidence type="ECO:0000313" key="4">
    <source>
        <dbReference type="EMBL" id="CAG5129117.1"/>
    </source>
</evidence>
<feature type="transmembrane region" description="Helical" evidence="2">
    <location>
        <begin position="455"/>
        <end position="473"/>
    </location>
</feature>
<feature type="domain" description="Mucolipin extracytosolic" evidence="3">
    <location>
        <begin position="151"/>
        <end position="342"/>
    </location>
</feature>
<sequence length="521" mass="59737">MNDMADLGIEPSPRARRPTVFIIGLNNEMEDMAGVLRNYGSFTSPPHTDSNQENGGVTDAVTEGSDPLEKKSADQSSEPKPATMNRQKSYYTPSMVDELRKRNRLFFLDPITKLTNLHGFPWKLSLQIVKLVVITVQIVIFGAQRENTLEYFERSDLTYRHLLLKDWNVAYETLPYPPAAGQYAVYNLSDLFDHMNAVMERYYKIPDWSLASIHHNKDNETGHAYPIRLCFNANDFIEYPNGSYIVSATVLHNCTDIHPVDHGDIKAYDVQTYLNKHNFTLPFNRTLDITLSFYLRTFHLNLVETHYGPTCYNVSISVVYTNSERSGQLLIDLDTEPTEIECAGKIMSEEAESQQEAMTAKLIAFDAFVMVICFFSTILCSRSLKRCNKLRQDTAKFFKLHKGKPFRFSSHLEYINMWYIIIICNDLLTVIGSAFKIELETRVFSISSENYEICSILLGLGVFLTYIGILRYLGFFKSYNILILTLKTSFPHVLRFLVCAICLFAGFMLCGWIVFSPYHIK</sequence>
<keyword evidence="2" id="KW-1133">Transmembrane helix</keyword>
<feature type="transmembrane region" description="Helical" evidence="2">
    <location>
        <begin position="414"/>
        <end position="435"/>
    </location>
</feature>
<dbReference type="AlphaFoldDB" id="A0A8S3ZI28"/>
<dbReference type="GO" id="GO:0072345">
    <property type="term" value="F:NAADP-sensitive calcium-release channel activity"/>
    <property type="evidence" value="ECO:0007669"/>
    <property type="project" value="TreeGrafter"/>
</dbReference>
<name>A0A8S3ZI28_9EUPU</name>
<proteinExistence type="predicted"/>
<dbReference type="PANTHER" id="PTHR12127">
    <property type="entry name" value="MUCOLIPIN"/>
    <property type="match status" value="1"/>
</dbReference>
<feature type="non-terminal residue" evidence="4">
    <location>
        <position position="1"/>
    </location>
</feature>
<dbReference type="PANTHER" id="PTHR12127:SF7">
    <property type="entry name" value="SD02261P"/>
    <property type="match status" value="1"/>
</dbReference>
<keyword evidence="2" id="KW-0812">Transmembrane</keyword>
<organism evidence="4 5">
    <name type="scientific">Candidula unifasciata</name>
    <dbReference type="NCBI Taxonomy" id="100452"/>
    <lineage>
        <taxon>Eukaryota</taxon>
        <taxon>Metazoa</taxon>
        <taxon>Spiralia</taxon>
        <taxon>Lophotrochozoa</taxon>
        <taxon>Mollusca</taxon>
        <taxon>Gastropoda</taxon>
        <taxon>Heterobranchia</taxon>
        <taxon>Euthyneura</taxon>
        <taxon>Panpulmonata</taxon>
        <taxon>Eupulmonata</taxon>
        <taxon>Stylommatophora</taxon>
        <taxon>Helicina</taxon>
        <taxon>Helicoidea</taxon>
        <taxon>Geomitridae</taxon>
        <taxon>Candidula</taxon>
    </lineage>
</organism>
<feature type="transmembrane region" description="Helical" evidence="2">
    <location>
        <begin position="362"/>
        <end position="381"/>
    </location>
</feature>
<gene>
    <name evidence="4" type="ORF">CUNI_LOCUS14675</name>
</gene>
<comment type="caution">
    <text evidence="4">The sequence shown here is derived from an EMBL/GenBank/DDBJ whole genome shotgun (WGS) entry which is preliminary data.</text>
</comment>
<dbReference type="EMBL" id="CAJHNH020003358">
    <property type="protein sequence ID" value="CAG5129117.1"/>
    <property type="molecule type" value="Genomic_DNA"/>
</dbReference>
<feature type="compositionally biased region" description="Polar residues" evidence="1">
    <location>
        <begin position="40"/>
        <end position="55"/>
    </location>
</feature>
<feature type="transmembrane region" description="Helical" evidence="2">
    <location>
        <begin position="493"/>
        <end position="515"/>
    </location>
</feature>
<evidence type="ECO:0000313" key="5">
    <source>
        <dbReference type="Proteomes" id="UP000678393"/>
    </source>
</evidence>
<dbReference type="InterPro" id="IPR049134">
    <property type="entry name" value="MCLN_ECD"/>
</dbReference>
<dbReference type="CDD" id="cd21050">
    <property type="entry name" value="ELD_TRPML"/>
    <property type="match status" value="1"/>
</dbReference>
<dbReference type="GO" id="GO:0005765">
    <property type="term" value="C:lysosomal membrane"/>
    <property type="evidence" value="ECO:0007669"/>
    <property type="project" value="TreeGrafter"/>
</dbReference>
<keyword evidence="2" id="KW-0472">Membrane</keyword>
<dbReference type="GO" id="GO:0005886">
    <property type="term" value="C:plasma membrane"/>
    <property type="evidence" value="ECO:0007669"/>
    <property type="project" value="TreeGrafter"/>
</dbReference>
<dbReference type="InterPro" id="IPR039031">
    <property type="entry name" value="Mucolipin"/>
</dbReference>
<protein>
    <recommendedName>
        <fullName evidence="3">Mucolipin extracytosolic domain-containing protein</fullName>
    </recommendedName>
</protein>